<evidence type="ECO:0000259" key="1">
    <source>
        <dbReference type="Pfam" id="PF05695"/>
    </source>
</evidence>
<keyword evidence="3" id="KW-1185">Reference proteome</keyword>
<dbReference type="Pfam" id="PF05695">
    <property type="entry name" value="Ycf2"/>
    <property type="match status" value="1"/>
</dbReference>
<accession>A0ABQ4X593</accession>
<dbReference type="EMBL" id="BQNB010009205">
    <property type="protein sequence ID" value="GJS60203.1"/>
    <property type="molecule type" value="Genomic_DNA"/>
</dbReference>
<organism evidence="2 3">
    <name type="scientific">Tanacetum coccineum</name>
    <dbReference type="NCBI Taxonomy" id="301880"/>
    <lineage>
        <taxon>Eukaryota</taxon>
        <taxon>Viridiplantae</taxon>
        <taxon>Streptophyta</taxon>
        <taxon>Embryophyta</taxon>
        <taxon>Tracheophyta</taxon>
        <taxon>Spermatophyta</taxon>
        <taxon>Magnoliopsida</taxon>
        <taxon>eudicotyledons</taxon>
        <taxon>Gunneridae</taxon>
        <taxon>Pentapetalae</taxon>
        <taxon>asterids</taxon>
        <taxon>campanulids</taxon>
        <taxon>Asterales</taxon>
        <taxon>Asteraceae</taxon>
        <taxon>Asteroideae</taxon>
        <taxon>Anthemideae</taxon>
        <taxon>Anthemidinae</taxon>
        <taxon>Tanacetum</taxon>
    </lineage>
</organism>
<evidence type="ECO:0000313" key="3">
    <source>
        <dbReference type="Proteomes" id="UP001151760"/>
    </source>
</evidence>
<comment type="caution">
    <text evidence="2">The sequence shown here is derived from an EMBL/GenBank/DDBJ whole genome shotgun (WGS) entry which is preliminary data.</text>
</comment>
<reference evidence="2" key="2">
    <citation type="submission" date="2022-01" db="EMBL/GenBank/DDBJ databases">
        <authorList>
            <person name="Yamashiro T."/>
            <person name="Shiraishi A."/>
            <person name="Satake H."/>
            <person name="Nakayama K."/>
        </authorList>
    </citation>
    <scope>NUCLEOTIDE SEQUENCE</scope>
</reference>
<proteinExistence type="predicted"/>
<sequence length="219" mass="25219">MSRLFTERKKQMINHLLPEEIEEFLRNPTRSVCSFFSDRWSELHLGSNPTERSTRDQKLLKKQHSILDGNGVLRILPGTGRSFRDLRTYSRIPIDLVIYRLGSIKPIEQGLALQLVYKQGAGSNPVCDNHKAFDHRISRDPRWAVPLVGYATSQSWKSILQVLEVLKDELVWVSRIMLGKLDPLSLLPPISLKVIWMKLALGPPPRRVLRFLALKWDCS</sequence>
<feature type="domain" description="Ycf2 N-terminal" evidence="1">
    <location>
        <begin position="1"/>
        <end position="65"/>
    </location>
</feature>
<dbReference type="Proteomes" id="UP001151760">
    <property type="component" value="Unassembled WGS sequence"/>
</dbReference>
<reference evidence="2" key="1">
    <citation type="journal article" date="2022" name="Int. J. Mol. Sci.">
        <title>Draft Genome of Tanacetum Coccineum: Genomic Comparison of Closely Related Tanacetum-Family Plants.</title>
        <authorList>
            <person name="Yamashiro T."/>
            <person name="Shiraishi A."/>
            <person name="Nakayama K."/>
            <person name="Satake H."/>
        </authorList>
    </citation>
    <scope>NUCLEOTIDE SEQUENCE</scope>
</reference>
<name>A0ABQ4X593_9ASTR</name>
<gene>
    <name evidence="2" type="ORF">Tco_0654987</name>
</gene>
<protein>
    <submittedName>
        <fullName evidence="2">Hypothetical chloroplast RF21</fullName>
    </submittedName>
</protein>
<dbReference type="InterPro" id="IPR056777">
    <property type="entry name" value="Ycf2_N"/>
</dbReference>
<evidence type="ECO:0000313" key="2">
    <source>
        <dbReference type="EMBL" id="GJS60203.1"/>
    </source>
</evidence>